<name>A0A090M5X3_OSTTA</name>
<dbReference type="SUPFAM" id="SSF82051">
    <property type="entry name" value="Obg GTP-binding protein N-terminal domain"/>
    <property type="match status" value="1"/>
</dbReference>
<dbReference type="InterPro" id="IPR014100">
    <property type="entry name" value="GTP-bd_Obg/CgtA"/>
</dbReference>
<dbReference type="GO" id="GO:0000287">
    <property type="term" value="F:magnesium ion binding"/>
    <property type="evidence" value="ECO:0007669"/>
    <property type="project" value="InterPro"/>
</dbReference>
<reference evidence="8" key="1">
    <citation type="journal article" date="2006" name="Proc. Natl. Acad. Sci. U.S.A.">
        <title>Genome analysis of the smallest free-living eukaryote Ostreococcus tauri unveils many unique features.</title>
        <authorList>
            <person name="Derelle E."/>
            <person name="Ferraz C."/>
            <person name="Rombauts S."/>
            <person name="Rouze P."/>
            <person name="Worden A.Z."/>
            <person name="Robbens S."/>
            <person name="Partensky F."/>
            <person name="Degroeve S."/>
            <person name="Echeynie S."/>
            <person name="Cooke R."/>
            <person name="Saeys Y."/>
            <person name="Wuyts J."/>
            <person name="Jabbari K."/>
            <person name="Bowler C."/>
            <person name="Panaud O."/>
            <person name="Piegu B."/>
            <person name="Ball S.G."/>
            <person name="Ral J.-P."/>
            <person name="Bouget F.-Y."/>
            <person name="Piganeau G."/>
            <person name="De Baets B."/>
            <person name="Picard A."/>
            <person name="Delseny M."/>
            <person name="Demaille J."/>
            <person name="Van de Peer Y."/>
            <person name="Moreau H."/>
        </authorList>
    </citation>
    <scope>NUCLEOTIDE SEQUENCE [LARGE SCALE GENOMIC DNA]</scope>
    <source>
        <strain evidence="8">OTTH 0595 / CCAP 157/2 / RCC745</strain>
    </source>
</reference>
<dbReference type="STRING" id="70448.A0A090M5X3"/>
<organism evidence="7 8">
    <name type="scientific">Ostreococcus tauri</name>
    <name type="common">Marine green alga</name>
    <dbReference type="NCBI Taxonomy" id="70448"/>
    <lineage>
        <taxon>Eukaryota</taxon>
        <taxon>Viridiplantae</taxon>
        <taxon>Chlorophyta</taxon>
        <taxon>Mamiellophyceae</taxon>
        <taxon>Mamiellales</taxon>
        <taxon>Bathycoccaceae</taxon>
        <taxon>Ostreococcus</taxon>
    </lineage>
</organism>
<feature type="compositionally biased region" description="Polar residues" evidence="4">
    <location>
        <begin position="154"/>
        <end position="164"/>
    </location>
</feature>
<gene>
    <name evidence="7" type="ORF">OT_ostta11g01150</name>
</gene>
<dbReference type="SUPFAM" id="SSF52540">
    <property type="entry name" value="P-loop containing nucleoside triphosphate hydrolases"/>
    <property type="match status" value="1"/>
</dbReference>
<dbReference type="InterPro" id="IPR006169">
    <property type="entry name" value="GTP1_OBG_dom"/>
</dbReference>
<dbReference type="GO" id="GO:0042254">
    <property type="term" value="P:ribosome biogenesis"/>
    <property type="evidence" value="ECO:0007669"/>
    <property type="project" value="UniProtKB-UniRule"/>
</dbReference>
<keyword evidence="8" id="KW-1185">Reference proteome</keyword>
<dbReference type="InterPro" id="IPR036726">
    <property type="entry name" value="GTP1_OBG_dom_sf"/>
</dbReference>
<dbReference type="GO" id="GO:0005739">
    <property type="term" value="C:mitochondrion"/>
    <property type="evidence" value="ECO:0007669"/>
    <property type="project" value="TreeGrafter"/>
</dbReference>
<evidence type="ECO:0000256" key="1">
    <source>
        <dbReference type="ARBA" id="ARBA00007699"/>
    </source>
</evidence>
<protein>
    <submittedName>
        <fullName evidence="7">GTP-binding protein Obg/CgtA</fullName>
    </submittedName>
</protein>
<evidence type="ECO:0000256" key="2">
    <source>
        <dbReference type="ARBA" id="ARBA00022741"/>
    </source>
</evidence>
<dbReference type="PANTHER" id="PTHR11702">
    <property type="entry name" value="DEVELOPMENTALLY REGULATED GTP-BINDING PROTEIN-RELATED"/>
    <property type="match status" value="1"/>
</dbReference>
<comment type="similarity">
    <text evidence="1">Belongs to the TRAFAC class OBG-HflX-like GTPase superfamily. OBG GTPase family.</text>
</comment>
<evidence type="ECO:0000259" key="5">
    <source>
        <dbReference type="PROSITE" id="PS51710"/>
    </source>
</evidence>
<keyword evidence="2" id="KW-0547">Nucleotide-binding</keyword>
<keyword evidence="3" id="KW-0342">GTP-binding</keyword>
<feature type="region of interest" description="Disordered" evidence="4">
    <location>
        <begin position="215"/>
        <end position="243"/>
    </location>
</feature>
<dbReference type="OrthoDB" id="347018at2759"/>
<dbReference type="PRINTS" id="PR00326">
    <property type="entry name" value="GTP1OBG"/>
</dbReference>
<dbReference type="GO" id="GO:0003924">
    <property type="term" value="F:GTPase activity"/>
    <property type="evidence" value="ECO:0007669"/>
    <property type="project" value="InterPro"/>
</dbReference>
<accession>A0A090M5X3</accession>
<dbReference type="InParanoid" id="A0A090M5X3"/>
<feature type="domain" description="Obg" evidence="6">
    <location>
        <begin position="44"/>
        <end position="253"/>
    </location>
</feature>
<evidence type="ECO:0000256" key="4">
    <source>
        <dbReference type="SAM" id="MobiDB-lite"/>
    </source>
</evidence>
<proteinExistence type="inferred from homology"/>
<dbReference type="Gene3D" id="3.40.50.300">
    <property type="entry name" value="P-loop containing nucleotide triphosphate hydrolases"/>
    <property type="match status" value="1"/>
</dbReference>
<dbReference type="InterPro" id="IPR027417">
    <property type="entry name" value="P-loop_NTPase"/>
</dbReference>
<dbReference type="EMBL" id="CAID01000011">
    <property type="protein sequence ID" value="CEF99591.1"/>
    <property type="molecule type" value="Genomic_DNA"/>
</dbReference>
<evidence type="ECO:0000313" key="8">
    <source>
        <dbReference type="Proteomes" id="UP000009170"/>
    </source>
</evidence>
<dbReference type="PROSITE" id="PS51883">
    <property type="entry name" value="OBG"/>
    <property type="match status" value="1"/>
</dbReference>
<dbReference type="Gene3D" id="2.70.210.12">
    <property type="entry name" value="GTP1/OBG domain"/>
    <property type="match status" value="1"/>
</dbReference>
<feature type="domain" description="OBG-type G" evidence="5">
    <location>
        <begin position="254"/>
        <end position="423"/>
    </location>
</feature>
<comment type="caution">
    <text evidence="7">The sequence shown here is derived from an EMBL/GenBank/DDBJ whole genome shotgun (WGS) entry which is preliminary data.</text>
</comment>
<evidence type="ECO:0000256" key="3">
    <source>
        <dbReference type="ARBA" id="ARBA00023134"/>
    </source>
</evidence>
<dbReference type="InterPro" id="IPR006073">
    <property type="entry name" value="GTP-bd"/>
</dbReference>
<dbReference type="FunCoup" id="A0A090M5X3">
    <property type="interactions" value="858"/>
</dbReference>
<dbReference type="RefSeq" id="XP_022839917.1">
    <property type="nucleotide sequence ID" value="XM_022982977.1"/>
</dbReference>
<dbReference type="PIRSF" id="PIRSF002401">
    <property type="entry name" value="GTP_bd_Obg/CgtA"/>
    <property type="match status" value="1"/>
</dbReference>
<dbReference type="InterPro" id="IPR031167">
    <property type="entry name" value="G_OBG"/>
</dbReference>
<dbReference type="Pfam" id="PF01018">
    <property type="entry name" value="GTP1_OBG"/>
    <property type="match status" value="2"/>
</dbReference>
<dbReference type="PROSITE" id="PS51710">
    <property type="entry name" value="G_OBG"/>
    <property type="match status" value="1"/>
</dbReference>
<evidence type="ECO:0000259" key="6">
    <source>
        <dbReference type="PROSITE" id="PS51883"/>
    </source>
</evidence>
<dbReference type="GO" id="GO:0005525">
    <property type="term" value="F:GTP binding"/>
    <property type="evidence" value="ECO:0007669"/>
    <property type="project" value="UniProtKB-KW"/>
</dbReference>
<dbReference type="InterPro" id="IPR045086">
    <property type="entry name" value="OBG_GTPase"/>
</dbReference>
<dbReference type="GeneID" id="9833587"/>
<dbReference type="KEGG" id="ota:OT_ostta11g01150"/>
<reference evidence="7 8" key="2">
    <citation type="journal article" date="2014" name="BMC Genomics">
        <title>An improved genome of the model marine alga Ostreococcus tauri unfolds by assessing Illumina de novo assemblies.</title>
        <authorList>
            <person name="Blanc-Mathieu R."/>
            <person name="Verhelst B."/>
            <person name="Derelle E."/>
            <person name="Rombauts S."/>
            <person name="Bouget F.Y."/>
            <person name="Carre I."/>
            <person name="Chateau A."/>
            <person name="Eyre-Walker A."/>
            <person name="Grimsley N."/>
            <person name="Moreau H."/>
            <person name="Piegu B."/>
            <person name="Rivals E."/>
            <person name="Schackwitz W."/>
            <person name="Van de Peer Y."/>
            <person name="Piganeau G."/>
        </authorList>
    </citation>
    <scope>NUCLEOTIDE SEQUENCE [LARGE SCALE GENOMIC DNA]</scope>
    <source>
        <strain evidence="8">OTTH 0595 / CCAP 157/2 / RCC745</strain>
    </source>
</reference>
<evidence type="ECO:0000313" key="7">
    <source>
        <dbReference type="EMBL" id="CEF99591.1"/>
    </source>
</evidence>
<sequence>MRRRAAFTFLHHARLSRCRFTSDASRVSLAPLRVHADDARERDKAYVDRRRVRAVGGFGGSGCVSFARDGGSRRRRGADGGDGGRGGDAVITACGRTKGLGEIKNLLMGGRGKPGGSQGMIGSRGEDAIATVPLGTVVWRERFEDDGEHPDVVDTSNWGTSTPVAMNDDDGDGDGGASTSTRREGGWTRPRGLGRGAWEIVADLTAEGQTCVLAAGGRGGKGNRRMPVGKEAGTREPGEPGEEGSYVLELKSVADVGLIGLPNAGKSTLLRALSNATPRVGSYAFTTMQPQLGAIERSNGTSITVADIPGLIKGAHENRGLGHNFLRHIERCEAFAYIVDVSCGDSVKPWDALDVLRKELEEYLPGLSSRPAFVVATKTDLPNTSRALKTLRERAKPLRVYAVSALTRDGTDAVRAAIDEFGGDKDGWA</sequence>
<dbReference type="AlphaFoldDB" id="A0A090M5X3"/>
<dbReference type="Proteomes" id="UP000009170">
    <property type="component" value="Unassembled WGS sequence"/>
</dbReference>
<dbReference type="Pfam" id="PF01926">
    <property type="entry name" value="MMR_HSR1"/>
    <property type="match status" value="1"/>
</dbReference>
<dbReference type="PANTHER" id="PTHR11702:SF31">
    <property type="entry name" value="MITOCHONDRIAL RIBOSOME-ASSOCIATED GTPASE 2"/>
    <property type="match status" value="1"/>
</dbReference>
<feature type="region of interest" description="Disordered" evidence="4">
    <location>
        <begin position="146"/>
        <end position="191"/>
    </location>
</feature>
<dbReference type="CDD" id="cd01898">
    <property type="entry name" value="Obg"/>
    <property type="match status" value="1"/>
</dbReference>